<sequence>MPRFQTLPLDILREVVSHVNTGADVFNLILTSKAIYHNLFIYLYRDIEVRDLERSLKVVHFLLGRPHVARNVLSLVLRPSYLRKHSQKRLAGERDLVNAVELLAPNLYQLKRFIWDGFEAPPSRVWASLRAGCPQLKDIGTNVGNEALDPESELFAFSNLRSFSLTTELHTRNLDWKVRVWTGEELPEALWSMIIDRCPDLESLVLGDGGATMHTKRIIDVRPLLHARWPHLHALSISNARIVDISDVFNDAPREQFVEFIHEHRKTLRYLTYHAFSAASHSRYNDPPLLRYRSCGLPTVMIPATHVGRLREVVLTDKAYCGAHALSRVKRYLGCLWTLRSLSIWVDFSESVQEYSYEFDEDGNMHHRPVWYDQVKELQELYESCPRGLESFKLLVSTRAKETFYWRDIPNILRRRENFRGKIHGVGAIPYFQLKHLEVWKVFKTSDGDLANAAAHIALDEKPQRSGLEWIGSPSSPSSFLSSSSSFAKHTRSILPTTRRTSISTPPLASHNNKTDTPLNLTHPLLESITLVACINQWGACDTSRIRSQPVQIMQHATYRIRRRTVVEPEPRVGAARALARSLRSSVLSLGGTGIDALGPVPSSANAPTTATTLQPQTTTTTTTIITLSANERGGEYFTSLLTKRYDIELSTSPSRGSGGRRTGWMPGNKTFTVDGGSTSRNSRKDPLIMKSTALAPGSGIGSSIGQNSTWTPSRKREWRVQVIKPKGRMRSRLNVGGKWSKVNHLDGAEDESTEGGARNTSKRKSLMSISRFIGGYRDQETAA</sequence>
<feature type="compositionally biased region" description="Low complexity" evidence="1">
    <location>
        <begin position="495"/>
        <end position="508"/>
    </location>
</feature>
<proteinExistence type="predicted"/>
<dbReference type="Proteomes" id="UP000053593">
    <property type="component" value="Unassembled WGS sequence"/>
</dbReference>
<evidence type="ECO:0000313" key="3">
    <source>
        <dbReference type="Proteomes" id="UP000053593"/>
    </source>
</evidence>
<keyword evidence="3" id="KW-1185">Reference proteome</keyword>
<feature type="compositionally biased region" description="Polar residues" evidence="1">
    <location>
        <begin position="670"/>
        <end position="681"/>
    </location>
</feature>
<dbReference type="OrthoDB" id="2847287at2759"/>
<feature type="region of interest" description="Disordered" evidence="1">
    <location>
        <begin position="495"/>
        <end position="516"/>
    </location>
</feature>
<dbReference type="AlphaFoldDB" id="A0A0D0C586"/>
<accession>A0A0D0C586</accession>
<reference evidence="2 3" key="1">
    <citation type="submission" date="2014-04" db="EMBL/GenBank/DDBJ databases">
        <title>Evolutionary Origins and Diversification of the Mycorrhizal Mutualists.</title>
        <authorList>
            <consortium name="DOE Joint Genome Institute"/>
            <consortium name="Mycorrhizal Genomics Consortium"/>
            <person name="Kohler A."/>
            <person name="Kuo A."/>
            <person name="Nagy L.G."/>
            <person name="Floudas D."/>
            <person name="Copeland A."/>
            <person name="Barry K.W."/>
            <person name="Cichocki N."/>
            <person name="Veneault-Fourrey C."/>
            <person name="LaButti K."/>
            <person name="Lindquist E.A."/>
            <person name="Lipzen A."/>
            <person name="Lundell T."/>
            <person name="Morin E."/>
            <person name="Murat C."/>
            <person name="Riley R."/>
            <person name="Ohm R."/>
            <person name="Sun H."/>
            <person name="Tunlid A."/>
            <person name="Henrissat B."/>
            <person name="Grigoriev I.V."/>
            <person name="Hibbett D.S."/>
            <person name="Martin F."/>
        </authorList>
    </citation>
    <scope>NUCLEOTIDE SEQUENCE [LARGE SCALE GENOMIC DNA]</scope>
    <source>
        <strain evidence="2 3">FD-317 M1</strain>
    </source>
</reference>
<dbReference type="EMBL" id="KN834764">
    <property type="protein sequence ID" value="KIK63301.1"/>
    <property type="molecule type" value="Genomic_DNA"/>
</dbReference>
<gene>
    <name evidence="2" type="ORF">GYMLUDRAFT_83848</name>
</gene>
<organism evidence="2 3">
    <name type="scientific">Collybiopsis luxurians FD-317 M1</name>
    <dbReference type="NCBI Taxonomy" id="944289"/>
    <lineage>
        <taxon>Eukaryota</taxon>
        <taxon>Fungi</taxon>
        <taxon>Dikarya</taxon>
        <taxon>Basidiomycota</taxon>
        <taxon>Agaricomycotina</taxon>
        <taxon>Agaricomycetes</taxon>
        <taxon>Agaricomycetidae</taxon>
        <taxon>Agaricales</taxon>
        <taxon>Marasmiineae</taxon>
        <taxon>Omphalotaceae</taxon>
        <taxon>Collybiopsis</taxon>
        <taxon>Collybiopsis luxurians</taxon>
    </lineage>
</organism>
<evidence type="ECO:0000256" key="1">
    <source>
        <dbReference type="SAM" id="MobiDB-lite"/>
    </source>
</evidence>
<feature type="region of interest" description="Disordered" evidence="1">
    <location>
        <begin position="745"/>
        <end position="765"/>
    </location>
</feature>
<name>A0A0D0C586_9AGAR</name>
<dbReference type="HOGENOM" id="CLU_357540_0_0_1"/>
<evidence type="ECO:0000313" key="2">
    <source>
        <dbReference type="EMBL" id="KIK63301.1"/>
    </source>
</evidence>
<protein>
    <submittedName>
        <fullName evidence="2">Uncharacterized protein</fullName>
    </submittedName>
</protein>
<feature type="region of interest" description="Disordered" evidence="1">
    <location>
        <begin position="653"/>
        <end position="716"/>
    </location>
</feature>